<dbReference type="NCBIfam" id="TIGR00035">
    <property type="entry name" value="asp_race"/>
    <property type="match status" value="1"/>
</dbReference>
<reference evidence="3 4" key="1">
    <citation type="submission" date="2023-06" db="EMBL/GenBank/DDBJ databases">
        <title>Novel species in genus Planococcus.</title>
        <authorList>
            <person name="Ning S."/>
        </authorList>
    </citation>
    <scope>NUCLEOTIDE SEQUENCE [LARGE SCALE GENOMIC DNA]</scope>
    <source>
        <strain evidence="3 4">N028</strain>
    </source>
</reference>
<organism evidence="3 4">
    <name type="scientific">Planococcus shixiaomingii</name>
    <dbReference type="NCBI Taxonomy" id="3058393"/>
    <lineage>
        <taxon>Bacteria</taxon>
        <taxon>Bacillati</taxon>
        <taxon>Bacillota</taxon>
        <taxon>Bacilli</taxon>
        <taxon>Bacillales</taxon>
        <taxon>Caryophanaceae</taxon>
        <taxon>Planococcus</taxon>
    </lineage>
</organism>
<keyword evidence="2 3" id="KW-0413">Isomerase</keyword>
<dbReference type="RefSeq" id="WP_301723854.1">
    <property type="nucleotide sequence ID" value="NZ_JAUJWV010000001.1"/>
</dbReference>
<dbReference type="Proteomes" id="UP001172055">
    <property type="component" value="Unassembled WGS sequence"/>
</dbReference>
<protein>
    <submittedName>
        <fullName evidence="3">Amino acid racemase</fullName>
        <ecNumber evidence="3">5.1.1.-</ecNumber>
    </submittedName>
</protein>
<comment type="similarity">
    <text evidence="1">Belongs to the aspartate/glutamate racemases family.</text>
</comment>
<dbReference type="InterPro" id="IPR001920">
    <property type="entry name" value="Asp/Glu_race"/>
</dbReference>
<dbReference type="GO" id="GO:0016853">
    <property type="term" value="F:isomerase activity"/>
    <property type="evidence" value="ECO:0007669"/>
    <property type="project" value="UniProtKB-KW"/>
</dbReference>
<evidence type="ECO:0000256" key="2">
    <source>
        <dbReference type="ARBA" id="ARBA00023235"/>
    </source>
</evidence>
<evidence type="ECO:0000256" key="1">
    <source>
        <dbReference type="ARBA" id="ARBA00007847"/>
    </source>
</evidence>
<dbReference type="EMBL" id="JAUJWV010000001">
    <property type="protein sequence ID" value="MDN7242342.1"/>
    <property type="molecule type" value="Genomic_DNA"/>
</dbReference>
<dbReference type="PANTHER" id="PTHR21198">
    <property type="entry name" value="GLUTAMATE RACEMASE"/>
    <property type="match status" value="1"/>
</dbReference>
<accession>A0ABT8N375</accession>
<evidence type="ECO:0000313" key="4">
    <source>
        <dbReference type="Proteomes" id="UP001172055"/>
    </source>
</evidence>
<dbReference type="EC" id="5.1.1.-" evidence="3"/>
<dbReference type="InterPro" id="IPR015942">
    <property type="entry name" value="Asp/Glu/hydantoin_racemase"/>
</dbReference>
<dbReference type="InterPro" id="IPR033134">
    <property type="entry name" value="Asp/Glu_racemase_AS_2"/>
</dbReference>
<proteinExistence type="inferred from homology"/>
<dbReference type="PROSITE" id="PS00924">
    <property type="entry name" value="ASP_GLU_RACEMASE_2"/>
    <property type="match status" value="1"/>
</dbReference>
<dbReference type="Pfam" id="PF01177">
    <property type="entry name" value="Asp_Glu_race"/>
    <property type="match status" value="1"/>
</dbReference>
<dbReference type="SUPFAM" id="SSF53681">
    <property type="entry name" value="Aspartate/glutamate racemase"/>
    <property type="match status" value="2"/>
</dbReference>
<name>A0ABT8N375_9BACL</name>
<gene>
    <name evidence="3" type="ORF">QWY14_11060</name>
</gene>
<sequence length="233" mass="26474">MRKLGFVGGTGPESTMDYYQMIISKYQEKTGNNEELPELLINSINMYKIFALLEDGKTEELADYLTEAVQTLEKAGADFVVLTANTAHIVFDQVQQRVNVPMISMVEETYNHTKEMGLEKIGLLGTKFTMENDFFQKPFLAGEKTVVVPNPSEQQYLHEKIVDELEKGIVEDETKQGFLDLVGKMIERDEIEGLILGCTELPLIFKPEDLAIPQLNTTEIHVKKIIEMMFSEK</sequence>
<keyword evidence="4" id="KW-1185">Reference proteome</keyword>
<evidence type="ECO:0000313" key="3">
    <source>
        <dbReference type="EMBL" id="MDN7242342.1"/>
    </source>
</evidence>
<dbReference type="Gene3D" id="3.40.50.1860">
    <property type="match status" value="2"/>
</dbReference>
<comment type="caution">
    <text evidence="3">The sequence shown here is derived from an EMBL/GenBank/DDBJ whole genome shotgun (WGS) entry which is preliminary data.</text>
</comment>
<dbReference type="PANTHER" id="PTHR21198:SF7">
    <property type="entry name" value="ASPARTATE-GLUTAMATE RACEMASE FAMILY"/>
    <property type="match status" value="1"/>
</dbReference>
<dbReference type="InterPro" id="IPR004380">
    <property type="entry name" value="Asp_race"/>
</dbReference>